<proteinExistence type="predicted"/>
<keyword evidence="2" id="KW-1185">Reference proteome</keyword>
<dbReference type="OrthoDB" id="5767408at2"/>
<gene>
    <name evidence="1" type="ORF">D779_0047</name>
</gene>
<organism evidence="1 2">
    <name type="scientific">Imhoffiella purpurea</name>
    <dbReference type="NCBI Taxonomy" id="1249627"/>
    <lineage>
        <taxon>Bacteria</taxon>
        <taxon>Pseudomonadati</taxon>
        <taxon>Pseudomonadota</taxon>
        <taxon>Gammaproteobacteria</taxon>
        <taxon>Chromatiales</taxon>
        <taxon>Chromatiaceae</taxon>
        <taxon>Imhoffiella</taxon>
    </lineage>
</organism>
<dbReference type="eggNOG" id="ENOG5032WDG">
    <property type="taxonomic scope" value="Bacteria"/>
</dbReference>
<reference evidence="1 2" key="1">
    <citation type="submission" date="2012-11" db="EMBL/GenBank/DDBJ databases">
        <title>Genome assembly of Thiorhodococcus sp. AK35.</title>
        <authorList>
            <person name="Nupur N."/>
            <person name="Khatri I."/>
            <person name="Subramanian S."/>
            <person name="Pinnaka A."/>
        </authorList>
    </citation>
    <scope>NUCLEOTIDE SEQUENCE [LARGE SCALE GENOMIC DNA]</scope>
    <source>
        <strain evidence="1 2">AK35</strain>
    </source>
</reference>
<sequence>MKRARHPALAAWRRNWKRIERPVRRLALAAMTALPIFAVWPYATLWQLDQALAAQDRETLSKLVDLEAVRDALGNRLNKEHPSDIGGLSDAFIDWLESGLRQTGSEQFLDRWVTLDWIAERLSSKRHGDQGIRDALTYAFFEDPIDFRVRLGPRNADPLILRLRFQGLGWRIVMLYY</sequence>
<evidence type="ECO:0008006" key="3">
    <source>
        <dbReference type="Google" id="ProtNLM"/>
    </source>
</evidence>
<dbReference type="STRING" id="1249627.D779_0047"/>
<dbReference type="Proteomes" id="UP000019460">
    <property type="component" value="Unassembled WGS sequence"/>
</dbReference>
<comment type="caution">
    <text evidence="1">The sequence shown here is derived from an EMBL/GenBank/DDBJ whole genome shotgun (WGS) entry which is preliminary data.</text>
</comment>
<dbReference type="RefSeq" id="WP_157726284.1">
    <property type="nucleotide sequence ID" value="NZ_AONC01000001.1"/>
</dbReference>
<evidence type="ECO:0000313" key="1">
    <source>
        <dbReference type="EMBL" id="EXJ17220.1"/>
    </source>
</evidence>
<protein>
    <recommendedName>
        <fullName evidence="3">DUF2939 domain-containing protein</fullName>
    </recommendedName>
</protein>
<dbReference type="AlphaFoldDB" id="W9W3T3"/>
<dbReference type="Pfam" id="PF11159">
    <property type="entry name" value="DUF2939"/>
    <property type="match status" value="1"/>
</dbReference>
<dbReference type="InterPro" id="IPR021330">
    <property type="entry name" value="DUF2939"/>
</dbReference>
<accession>W9W3T3</accession>
<evidence type="ECO:0000313" key="2">
    <source>
        <dbReference type="Proteomes" id="UP000019460"/>
    </source>
</evidence>
<dbReference type="EMBL" id="AONC01000001">
    <property type="protein sequence ID" value="EXJ17220.1"/>
    <property type="molecule type" value="Genomic_DNA"/>
</dbReference>
<name>W9W3T3_9GAMM</name>